<protein>
    <recommendedName>
        <fullName evidence="1">Reverse transcriptase domain-containing protein</fullName>
    </recommendedName>
</protein>
<feature type="domain" description="Reverse transcriptase" evidence="1">
    <location>
        <begin position="163"/>
        <end position="245"/>
    </location>
</feature>
<evidence type="ECO:0000259" key="1">
    <source>
        <dbReference type="Pfam" id="PF00078"/>
    </source>
</evidence>
<keyword evidence="3" id="KW-1185">Reference proteome</keyword>
<proteinExistence type="predicted"/>
<dbReference type="EMBL" id="JAODUP010000026">
    <property type="protein sequence ID" value="KAK2167539.1"/>
    <property type="molecule type" value="Genomic_DNA"/>
</dbReference>
<evidence type="ECO:0000313" key="3">
    <source>
        <dbReference type="Proteomes" id="UP001208570"/>
    </source>
</evidence>
<dbReference type="Proteomes" id="UP001208570">
    <property type="component" value="Unassembled WGS sequence"/>
</dbReference>
<evidence type="ECO:0000313" key="2">
    <source>
        <dbReference type="EMBL" id="KAK2167539.1"/>
    </source>
</evidence>
<accession>A0AAD9K9J1</accession>
<sequence>MEGYQVYTNLEGEGHGGVAIHISNTINPLVTEVKFDTNYSEVVWLKVTLRGNDQLLLGYIYRGPSSSLTNISKLCDLLQVTQNDSGYSNILIGGDFNYPEIDWTTWTTSRQVDHHNQKFLDIYRTNTGQAWSERKLAGPHPDKRQRVSIAGVSTLLVHVLSDIPQGSVLGLLLFIIFINDTPEVVNSLIGMFADDTKLFRTVNREVDSTVLQTDLIALQEWSNKWQLKFNADKCKILHIGGKNPNQKYYMTQCGKPVELHETKLEKDLGHHIEPELNFRKHYEKQLNKGNQILGLTRRTYFYFDIESVTRL</sequence>
<reference evidence="2" key="1">
    <citation type="journal article" date="2023" name="Mol. Biol. Evol.">
        <title>Third-Generation Sequencing Reveals the Adaptive Role of the Epigenome in Three Deep-Sea Polychaetes.</title>
        <authorList>
            <person name="Perez M."/>
            <person name="Aroh O."/>
            <person name="Sun Y."/>
            <person name="Lan Y."/>
            <person name="Juniper S.K."/>
            <person name="Young C.R."/>
            <person name="Angers B."/>
            <person name="Qian P.Y."/>
        </authorList>
    </citation>
    <scope>NUCLEOTIDE SEQUENCE</scope>
    <source>
        <strain evidence="2">P08H-3</strain>
    </source>
</reference>
<dbReference type="Pfam" id="PF00078">
    <property type="entry name" value="RVT_1"/>
    <property type="match status" value="1"/>
</dbReference>
<dbReference type="InterPro" id="IPR036691">
    <property type="entry name" value="Endo/exonu/phosph_ase_sf"/>
</dbReference>
<dbReference type="InterPro" id="IPR000477">
    <property type="entry name" value="RT_dom"/>
</dbReference>
<comment type="caution">
    <text evidence="2">The sequence shown here is derived from an EMBL/GenBank/DDBJ whole genome shotgun (WGS) entry which is preliminary data.</text>
</comment>
<dbReference type="Gene3D" id="3.60.10.10">
    <property type="entry name" value="Endonuclease/exonuclease/phosphatase"/>
    <property type="match status" value="1"/>
</dbReference>
<dbReference type="SUPFAM" id="SSF56219">
    <property type="entry name" value="DNase I-like"/>
    <property type="match status" value="1"/>
</dbReference>
<dbReference type="AlphaFoldDB" id="A0AAD9K9J1"/>
<gene>
    <name evidence="2" type="ORF">LSH36_26g00022</name>
</gene>
<name>A0AAD9K9J1_9ANNE</name>
<organism evidence="2 3">
    <name type="scientific">Paralvinella palmiformis</name>
    <dbReference type="NCBI Taxonomy" id="53620"/>
    <lineage>
        <taxon>Eukaryota</taxon>
        <taxon>Metazoa</taxon>
        <taxon>Spiralia</taxon>
        <taxon>Lophotrochozoa</taxon>
        <taxon>Annelida</taxon>
        <taxon>Polychaeta</taxon>
        <taxon>Sedentaria</taxon>
        <taxon>Canalipalpata</taxon>
        <taxon>Terebellida</taxon>
        <taxon>Terebelliformia</taxon>
        <taxon>Alvinellidae</taxon>
        <taxon>Paralvinella</taxon>
    </lineage>
</organism>
<dbReference type="PANTHER" id="PTHR33332">
    <property type="entry name" value="REVERSE TRANSCRIPTASE DOMAIN-CONTAINING PROTEIN"/>
    <property type="match status" value="1"/>
</dbReference>